<dbReference type="GO" id="GO:1990423">
    <property type="term" value="C:RZZ complex"/>
    <property type="evidence" value="ECO:0007669"/>
    <property type="project" value="TreeGrafter"/>
</dbReference>
<dbReference type="PANTHER" id="PTHR12205:SF0">
    <property type="entry name" value="CENTROMERE_KINETOCHORE PROTEIN ZW10 HOMOLOG"/>
    <property type="match status" value="1"/>
</dbReference>
<dbReference type="InterPro" id="IPR048344">
    <property type="entry name" value="Zw10_middle"/>
</dbReference>
<dbReference type="GO" id="GO:0005737">
    <property type="term" value="C:cytoplasm"/>
    <property type="evidence" value="ECO:0007669"/>
    <property type="project" value="GOC"/>
</dbReference>
<organism evidence="2 3">
    <name type="scientific">Mesorhabditis spiculigera</name>
    <dbReference type="NCBI Taxonomy" id="96644"/>
    <lineage>
        <taxon>Eukaryota</taxon>
        <taxon>Metazoa</taxon>
        <taxon>Ecdysozoa</taxon>
        <taxon>Nematoda</taxon>
        <taxon>Chromadorea</taxon>
        <taxon>Rhabditida</taxon>
        <taxon>Rhabditina</taxon>
        <taxon>Rhabditomorpha</taxon>
        <taxon>Rhabditoidea</taxon>
        <taxon>Rhabditidae</taxon>
        <taxon>Mesorhabditinae</taxon>
        <taxon>Mesorhabditis</taxon>
    </lineage>
</organism>
<dbReference type="AlphaFoldDB" id="A0AA36D0V3"/>
<keyword evidence="3" id="KW-1185">Reference proteome</keyword>
<protein>
    <recommendedName>
        <fullName evidence="1">Centromere/kinetochore protein zw10 middle domain-containing protein</fullName>
    </recommendedName>
</protein>
<comment type="caution">
    <text evidence="2">The sequence shown here is derived from an EMBL/GenBank/DDBJ whole genome shotgun (WGS) entry which is preliminary data.</text>
</comment>
<evidence type="ECO:0000259" key="1">
    <source>
        <dbReference type="Pfam" id="PF20665"/>
    </source>
</evidence>
<dbReference type="EMBL" id="CATQJA010002651">
    <property type="protein sequence ID" value="CAJ0577498.1"/>
    <property type="molecule type" value="Genomic_DNA"/>
</dbReference>
<proteinExistence type="predicted"/>
<accession>A0AA36D0V3</accession>
<dbReference type="Pfam" id="PF20665">
    <property type="entry name" value="Zw10_middle"/>
    <property type="match status" value="1"/>
</dbReference>
<dbReference type="GO" id="GO:0007094">
    <property type="term" value="P:mitotic spindle assembly checkpoint signaling"/>
    <property type="evidence" value="ECO:0007669"/>
    <property type="project" value="TreeGrafter"/>
</dbReference>
<dbReference type="Proteomes" id="UP001177023">
    <property type="component" value="Unassembled WGS sequence"/>
</dbReference>
<reference evidence="2" key="1">
    <citation type="submission" date="2023-06" db="EMBL/GenBank/DDBJ databases">
        <authorList>
            <person name="Delattre M."/>
        </authorList>
    </citation>
    <scope>NUCLEOTIDE SEQUENCE</scope>
    <source>
        <strain evidence="2">AF72</strain>
    </source>
</reference>
<feature type="domain" description="Centromere/kinetochore protein zw10 middle" evidence="1">
    <location>
        <begin position="198"/>
        <end position="372"/>
    </location>
</feature>
<evidence type="ECO:0000313" key="3">
    <source>
        <dbReference type="Proteomes" id="UP001177023"/>
    </source>
</evidence>
<evidence type="ECO:0000313" key="2">
    <source>
        <dbReference type="EMBL" id="CAJ0577498.1"/>
    </source>
</evidence>
<gene>
    <name evidence="2" type="ORF">MSPICULIGERA_LOCUS15770</name>
</gene>
<name>A0AA36D0V3_9BILA</name>
<feature type="non-terminal residue" evidence="2">
    <location>
        <position position="372"/>
    </location>
</feature>
<dbReference type="GO" id="GO:0006888">
    <property type="term" value="P:endoplasmic reticulum to Golgi vesicle-mediated transport"/>
    <property type="evidence" value="ECO:0007669"/>
    <property type="project" value="TreeGrafter"/>
</dbReference>
<sequence>MSDLHGVEQRVLNVENVIKHVLTQTANGLDDRYEKYIPLLNRQRLDLAEGLQALDKEISRKLEDIAIRVTAAEETGAKLETVRMRIEAIREARGFVEAVEDVERHLAKAYFVEPPISTMAQNVRHLTQSLDSVSKCAEKYGIEKRIGDSLGAEVRRQYEYLCYQLTKYYKEAIQFGDPDVKNTHILTFNMPTVTTASQHFTAMADIKSLDVRLVRLAEYIVDKMCAAVIKNGGAPAAVKIYRDTMDKLTIKVRVPAKTDKSEPLDAKAVLSALTILLRAIAEQLNLVVVQQRSLSLCLGKHIEKPLMQLLLKEVISVCVPALAHNDDPTMQAVMEAAEAWRDALIEAQLFTVATPTFASFAAENDRVFIDRR</sequence>
<dbReference type="PANTHER" id="PTHR12205">
    <property type="entry name" value="CENTROMERE/KINETOCHORE PROTEIN ZW10"/>
    <property type="match status" value="1"/>
</dbReference>